<name>A0A8C6WJ79_9GOBI</name>
<evidence type="ECO:0000256" key="2">
    <source>
        <dbReference type="ARBA" id="ARBA00012434"/>
    </source>
</evidence>
<reference evidence="13" key="1">
    <citation type="submission" date="2025-08" db="UniProtKB">
        <authorList>
            <consortium name="Ensembl"/>
        </authorList>
    </citation>
    <scope>IDENTIFICATION</scope>
</reference>
<dbReference type="SUPFAM" id="SSF56112">
    <property type="entry name" value="Protein kinase-like (PK-like)"/>
    <property type="match status" value="1"/>
</dbReference>
<evidence type="ECO:0000256" key="10">
    <source>
        <dbReference type="ARBA" id="ARBA00056581"/>
    </source>
</evidence>
<evidence type="ECO:0000256" key="8">
    <source>
        <dbReference type="ARBA" id="ARBA00047307"/>
    </source>
</evidence>
<evidence type="ECO:0000313" key="13">
    <source>
        <dbReference type="Ensembl" id="ENSNMLP00000011318.1"/>
    </source>
</evidence>
<dbReference type="FunFam" id="3.10.450.50:FF:000001">
    <property type="entry name" value="calcium/calmodulin-dependent protein kinase type II subunit gamma isoform X1"/>
    <property type="match status" value="1"/>
</dbReference>
<dbReference type="InterPro" id="IPR013543">
    <property type="entry name" value="Ca/CaM-dep_prot_kinase-assoc"/>
</dbReference>
<comment type="catalytic activity">
    <reaction evidence="9">
        <text>L-seryl-[protein] + ATP = O-phospho-L-seryl-[protein] + ADP + H(+)</text>
        <dbReference type="Rhea" id="RHEA:17989"/>
        <dbReference type="Rhea" id="RHEA-COMP:9863"/>
        <dbReference type="Rhea" id="RHEA-COMP:11604"/>
        <dbReference type="ChEBI" id="CHEBI:15378"/>
        <dbReference type="ChEBI" id="CHEBI:29999"/>
        <dbReference type="ChEBI" id="CHEBI:30616"/>
        <dbReference type="ChEBI" id="CHEBI:83421"/>
        <dbReference type="ChEBI" id="CHEBI:456216"/>
        <dbReference type="EC" id="2.7.11.17"/>
    </reaction>
</comment>
<dbReference type="GO" id="GO:0004683">
    <property type="term" value="F:calcium/calmodulin-dependent protein kinase activity"/>
    <property type="evidence" value="ECO:0007669"/>
    <property type="project" value="UniProtKB-EC"/>
</dbReference>
<evidence type="ECO:0000259" key="12">
    <source>
        <dbReference type="PROSITE" id="PS50011"/>
    </source>
</evidence>
<dbReference type="PROSITE" id="PS00108">
    <property type="entry name" value="PROTEIN_KINASE_ST"/>
    <property type="match status" value="1"/>
</dbReference>
<keyword evidence="3" id="KW-0723">Serine/threonine-protein kinase</keyword>
<evidence type="ECO:0000256" key="11">
    <source>
        <dbReference type="ARBA" id="ARBA00064333"/>
    </source>
</evidence>
<dbReference type="Pfam" id="PF08332">
    <property type="entry name" value="CaMKII_AD"/>
    <property type="match status" value="1"/>
</dbReference>
<keyword evidence="4" id="KW-0597">Phosphoprotein</keyword>
<comment type="subunit">
    <text evidence="11">CAMK2 is composed of four different chains: alpha, beta, gamma, and delta. The different isoforms assemble into homo- or heteromultimeric holoenzymes composed of 8 to 12 subunits.</text>
</comment>
<dbReference type="Gene3D" id="6.10.140.620">
    <property type="match status" value="1"/>
</dbReference>
<dbReference type="PANTHER" id="PTHR24347">
    <property type="entry name" value="SERINE/THREONINE-PROTEIN KINASE"/>
    <property type="match status" value="1"/>
</dbReference>
<evidence type="ECO:0000256" key="5">
    <source>
        <dbReference type="ARBA" id="ARBA00022679"/>
    </source>
</evidence>
<sequence>DSDKVPCIRATALTSRLGAFSVVRRCMKISTGQEYAAKIINTKKLSARDHQKLEREARICRLLKHPNIVRLHDSISEEGFHYLVFDLVTGGELFEDIVAREYYSEADASHCIQQILEAVLHCHQMGVVHRDLKPENLLLASKLKGAAVKLADFGLAIEVQGDQQAWFGFAGTPGYLSPEVLRKDPYGKPVDMWACGVILYILLVGYPPFWDEDQHRLYQQIKAGAYDFPSPEWDTVTPEAKDLINKMLTINPAKRVTATDALKHPWICQRSTVASMMHRQETVECLKKFNARRKLKVHPFWLTKMLPASFNFNFFLPTLNQEPQTTVIHNPADGNKVSSSPHRCTRKQEIIKVTEQLIEAINNGDFEAYTKICDPSLTSFEPEALGNLVEGTDFHRFYFENALSKGRQPIHTILLNPHVHLIGEDAACIAYIRLTQYMDASGLPRTMQSEETRIWHRRDSKWQNIHFHRSGSPTVPLK</sequence>
<dbReference type="GO" id="GO:0005524">
    <property type="term" value="F:ATP binding"/>
    <property type="evidence" value="ECO:0007669"/>
    <property type="project" value="InterPro"/>
</dbReference>
<dbReference type="FunFam" id="1.10.510.10:FF:000001">
    <property type="entry name" value="Calcium/calmodulin-dependent protein kinase type II subunit delta"/>
    <property type="match status" value="1"/>
</dbReference>
<dbReference type="Gene3D" id="3.30.200.20">
    <property type="entry name" value="Phosphorylase Kinase, domain 1"/>
    <property type="match status" value="1"/>
</dbReference>
<keyword evidence="5" id="KW-0808">Transferase</keyword>
<evidence type="ECO:0000256" key="3">
    <source>
        <dbReference type="ARBA" id="ARBA00022527"/>
    </source>
</evidence>
<dbReference type="InterPro" id="IPR011009">
    <property type="entry name" value="Kinase-like_dom_sf"/>
</dbReference>
<dbReference type="SUPFAM" id="SSF54427">
    <property type="entry name" value="NTF2-like"/>
    <property type="match status" value="1"/>
</dbReference>
<evidence type="ECO:0000313" key="14">
    <source>
        <dbReference type="Proteomes" id="UP000694523"/>
    </source>
</evidence>
<organism evidence="13 14">
    <name type="scientific">Neogobius melanostomus</name>
    <name type="common">round goby</name>
    <dbReference type="NCBI Taxonomy" id="47308"/>
    <lineage>
        <taxon>Eukaryota</taxon>
        <taxon>Metazoa</taxon>
        <taxon>Chordata</taxon>
        <taxon>Craniata</taxon>
        <taxon>Vertebrata</taxon>
        <taxon>Euteleostomi</taxon>
        <taxon>Actinopterygii</taxon>
        <taxon>Neopterygii</taxon>
        <taxon>Teleostei</taxon>
        <taxon>Neoteleostei</taxon>
        <taxon>Acanthomorphata</taxon>
        <taxon>Gobiaria</taxon>
        <taxon>Gobiiformes</taxon>
        <taxon>Gobioidei</taxon>
        <taxon>Gobiidae</taxon>
        <taxon>Benthophilinae</taxon>
        <taxon>Neogobiini</taxon>
        <taxon>Neogobius</taxon>
    </lineage>
</organism>
<evidence type="ECO:0000256" key="6">
    <source>
        <dbReference type="ARBA" id="ARBA00022777"/>
    </source>
</evidence>
<dbReference type="InterPro" id="IPR008271">
    <property type="entry name" value="Ser/Thr_kinase_AS"/>
</dbReference>
<dbReference type="GO" id="GO:0005516">
    <property type="term" value="F:calmodulin binding"/>
    <property type="evidence" value="ECO:0007669"/>
    <property type="project" value="UniProtKB-KW"/>
</dbReference>
<evidence type="ECO:0000256" key="4">
    <source>
        <dbReference type="ARBA" id="ARBA00022553"/>
    </source>
</evidence>
<dbReference type="Ensembl" id="ENSNMLT00000012804.1">
    <property type="protein sequence ID" value="ENSNMLP00000011318.1"/>
    <property type="gene ID" value="ENSNMLG00000003192.1"/>
</dbReference>
<evidence type="ECO:0000256" key="9">
    <source>
        <dbReference type="ARBA" id="ARBA00047430"/>
    </source>
</evidence>
<keyword evidence="14" id="KW-1185">Reference proteome</keyword>
<dbReference type="EC" id="2.7.11.17" evidence="2"/>
<protein>
    <recommendedName>
        <fullName evidence="2">calcium/calmodulin-dependent protein kinase</fullName>
        <ecNumber evidence="2">2.7.11.17</ecNumber>
    </recommendedName>
</protein>
<dbReference type="Proteomes" id="UP000694523">
    <property type="component" value="Unplaced"/>
</dbReference>
<keyword evidence="7" id="KW-0112">Calmodulin-binding</keyword>
<proteinExistence type="inferred from homology"/>
<dbReference type="Gene3D" id="3.10.450.50">
    <property type="match status" value="1"/>
</dbReference>
<dbReference type="AlphaFoldDB" id="A0A8C6WJ79"/>
<dbReference type="InterPro" id="IPR000719">
    <property type="entry name" value="Prot_kinase_dom"/>
</dbReference>
<comment type="function">
    <text evidence="10">CaM-kinase II (CAMK2) is a prominent kinase in the central nervous system.</text>
</comment>
<evidence type="ECO:0000256" key="1">
    <source>
        <dbReference type="ARBA" id="ARBA00005354"/>
    </source>
</evidence>
<feature type="domain" description="Protein kinase" evidence="12">
    <location>
        <begin position="9"/>
        <end position="267"/>
    </location>
</feature>
<dbReference type="PROSITE" id="PS50011">
    <property type="entry name" value="PROTEIN_KINASE_DOM"/>
    <property type="match status" value="1"/>
</dbReference>
<evidence type="ECO:0000256" key="7">
    <source>
        <dbReference type="ARBA" id="ARBA00022860"/>
    </source>
</evidence>
<dbReference type="InterPro" id="IPR032710">
    <property type="entry name" value="NTF2-like_dom_sf"/>
</dbReference>
<dbReference type="CDD" id="cd14086">
    <property type="entry name" value="STKc_CaMKII"/>
    <property type="match status" value="1"/>
</dbReference>
<dbReference type="Pfam" id="PF00069">
    <property type="entry name" value="Pkinase"/>
    <property type="match status" value="1"/>
</dbReference>
<dbReference type="Gene3D" id="1.10.510.10">
    <property type="entry name" value="Transferase(Phosphotransferase) domain 1"/>
    <property type="match status" value="1"/>
</dbReference>
<comment type="similarity">
    <text evidence="1">Belongs to the protein kinase superfamily. CAMK Ser/Thr protein kinase family. CaMK subfamily.</text>
</comment>
<reference evidence="13" key="2">
    <citation type="submission" date="2025-09" db="UniProtKB">
        <authorList>
            <consortium name="Ensembl"/>
        </authorList>
    </citation>
    <scope>IDENTIFICATION</scope>
</reference>
<dbReference type="SMART" id="SM00220">
    <property type="entry name" value="S_TKc"/>
    <property type="match status" value="1"/>
</dbReference>
<comment type="catalytic activity">
    <reaction evidence="8">
        <text>L-threonyl-[protein] + ATP = O-phospho-L-threonyl-[protein] + ADP + H(+)</text>
        <dbReference type="Rhea" id="RHEA:46608"/>
        <dbReference type="Rhea" id="RHEA-COMP:11060"/>
        <dbReference type="Rhea" id="RHEA-COMP:11605"/>
        <dbReference type="ChEBI" id="CHEBI:15378"/>
        <dbReference type="ChEBI" id="CHEBI:30013"/>
        <dbReference type="ChEBI" id="CHEBI:30616"/>
        <dbReference type="ChEBI" id="CHEBI:61977"/>
        <dbReference type="ChEBI" id="CHEBI:456216"/>
        <dbReference type="EC" id="2.7.11.17"/>
    </reaction>
</comment>
<accession>A0A8C6WJ79</accession>
<keyword evidence="6" id="KW-0418">Kinase</keyword>
<dbReference type="FunFam" id="3.30.200.20:FF:000239">
    <property type="entry name" value="Calcium/calmodulin-dependent protein kinase type II subunit beta"/>
    <property type="match status" value="1"/>
</dbReference>